<accession>A0A5T6J8D9</accession>
<organism evidence="1">
    <name type="scientific">Salmonella enterica</name>
    <name type="common">Salmonella choleraesuis</name>
    <dbReference type="NCBI Taxonomy" id="28901"/>
    <lineage>
        <taxon>Bacteria</taxon>
        <taxon>Pseudomonadati</taxon>
        <taxon>Pseudomonadota</taxon>
        <taxon>Gammaproteobacteria</taxon>
        <taxon>Enterobacterales</taxon>
        <taxon>Enterobacteriaceae</taxon>
        <taxon>Salmonella</taxon>
    </lineage>
</organism>
<name>A0A5T6J8D9_SALER</name>
<proteinExistence type="predicted"/>
<reference evidence="1" key="1">
    <citation type="submission" date="2018-08" db="EMBL/GenBank/DDBJ databases">
        <authorList>
            <consortium name="PulseNet: The National Subtyping Network for Foodborne Disease Surveillance"/>
            <person name="Tarr C.L."/>
            <person name="Trees E."/>
            <person name="Katz L.S."/>
            <person name="Carleton-Romer H.A."/>
            <person name="Stroika S."/>
            <person name="Kucerova Z."/>
            <person name="Roache K.F."/>
            <person name="Sabol A.L."/>
            <person name="Besser J."/>
            <person name="Gerner-Smidt P."/>
        </authorList>
    </citation>
    <scope>NUCLEOTIDE SEQUENCE</scope>
    <source>
        <strain evidence="1">PNUSAS051244</strain>
    </source>
</reference>
<protein>
    <submittedName>
        <fullName evidence="1">Uncharacterized protein</fullName>
    </submittedName>
</protein>
<sequence>MSGKNPFWNYDYNAAQRNREIVDSYQQANEARLDSQQAQFEASMANDRVSRIQMQLNNTINSHKRVVADYEQRLEGFRLNFFKIMMQSNIFYRTLNRLQEEWPDQKDHILDEIQRQRDYCNHPEYREKWWNAVSKNNIGESVLAFPYPQRELKKKP</sequence>
<evidence type="ECO:0000313" key="1">
    <source>
        <dbReference type="EMBL" id="EBM5456632.1"/>
    </source>
</evidence>
<dbReference type="EMBL" id="AAGCYI010000067">
    <property type="protein sequence ID" value="EBM5456632.1"/>
    <property type="molecule type" value="Genomic_DNA"/>
</dbReference>
<dbReference type="AlphaFoldDB" id="A0A5T6J8D9"/>
<comment type="caution">
    <text evidence="1">The sequence shown here is derived from an EMBL/GenBank/DDBJ whole genome shotgun (WGS) entry which is preliminary data.</text>
</comment>
<gene>
    <name evidence="1" type="ORF">D1D85_23955</name>
</gene>